<reference evidence="1" key="2">
    <citation type="submission" date="2022-06" db="UniProtKB">
        <authorList>
            <consortium name="EnsemblMetazoa"/>
        </authorList>
    </citation>
    <scope>IDENTIFICATION</scope>
    <source>
        <strain evidence="1">DF5081</strain>
    </source>
</reference>
<evidence type="ECO:0000313" key="1">
    <source>
        <dbReference type="EnsemblMetazoa" id="CJA31718.1"/>
    </source>
</evidence>
<dbReference type="Proteomes" id="UP000005237">
    <property type="component" value="Unassembled WGS sequence"/>
</dbReference>
<name>A0A8R1EBN9_CAEJA</name>
<evidence type="ECO:0000313" key="2">
    <source>
        <dbReference type="Proteomes" id="UP000005237"/>
    </source>
</evidence>
<keyword evidence="2" id="KW-1185">Reference proteome</keyword>
<sequence length="174" mass="19613">MKSRDTLDEQQRQLTYFSACSAGTCQCRGFRPVLNNQDDEATERRASRADRENDYAPMTRDLEALGCEEVIECRICGHSIGFHAEAVKTLSQKDIATYSDRISDLQSCCTEISEIDPSHESLQTLYIMMQVLLKSLRTLSPIEVPFIGKPHDSDALSAFQLVRKFVASRQVDNS</sequence>
<organism evidence="1 2">
    <name type="scientific">Caenorhabditis japonica</name>
    <dbReference type="NCBI Taxonomy" id="281687"/>
    <lineage>
        <taxon>Eukaryota</taxon>
        <taxon>Metazoa</taxon>
        <taxon>Ecdysozoa</taxon>
        <taxon>Nematoda</taxon>
        <taxon>Chromadorea</taxon>
        <taxon>Rhabditida</taxon>
        <taxon>Rhabditina</taxon>
        <taxon>Rhabditomorpha</taxon>
        <taxon>Rhabditoidea</taxon>
        <taxon>Rhabditidae</taxon>
        <taxon>Peloderinae</taxon>
        <taxon>Caenorhabditis</taxon>
    </lineage>
</organism>
<accession>A0A8R1EBN9</accession>
<proteinExistence type="predicted"/>
<protein>
    <submittedName>
        <fullName evidence="1">PCAF_N domain-containing protein</fullName>
    </submittedName>
</protein>
<dbReference type="EnsemblMetazoa" id="CJA31718.1">
    <property type="protein sequence ID" value="CJA31718.1"/>
    <property type="gene ID" value="WBGene00207565"/>
</dbReference>
<reference evidence="2" key="1">
    <citation type="submission" date="2010-08" db="EMBL/GenBank/DDBJ databases">
        <authorList>
            <consortium name="Caenorhabditis japonica Sequencing Consortium"/>
            <person name="Wilson R.K."/>
        </authorList>
    </citation>
    <scope>NUCLEOTIDE SEQUENCE [LARGE SCALE GENOMIC DNA]</scope>
    <source>
        <strain evidence="2">DF5081</strain>
    </source>
</reference>
<dbReference type="AlphaFoldDB" id="A0A8R1EBN9"/>